<keyword evidence="3" id="KW-1185">Reference proteome</keyword>
<proteinExistence type="predicted"/>
<dbReference type="Pfam" id="PF00226">
    <property type="entry name" value="DnaJ"/>
    <property type="match status" value="1"/>
</dbReference>
<name>A0A844XR88_9SPHN</name>
<dbReference type="PROSITE" id="PS50076">
    <property type="entry name" value="DNAJ_2"/>
    <property type="match status" value="1"/>
</dbReference>
<organism evidence="2 3">
    <name type="scientific">Qipengyuania vulgaris</name>
    <dbReference type="NCBI Taxonomy" id="291985"/>
    <lineage>
        <taxon>Bacteria</taxon>
        <taxon>Pseudomonadati</taxon>
        <taxon>Pseudomonadota</taxon>
        <taxon>Alphaproteobacteria</taxon>
        <taxon>Sphingomonadales</taxon>
        <taxon>Erythrobacteraceae</taxon>
        <taxon>Qipengyuania</taxon>
    </lineage>
</organism>
<dbReference type="SUPFAM" id="SSF46565">
    <property type="entry name" value="Chaperone J-domain"/>
    <property type="match status" value="1"/>
</dbReference>
<protein>
    <submittedName>
        <fullName evidence="2">DnaJ domain-containing protein</fullName>
    </submittedName>
</protein>
<feature type="domain" description="J" evidence="1">
    <location>
        <begin position="39"/>
        <end position="92"/>
    </location>
</feature>
<sequence>MIKALMLVIVLSVLFRWALGKWPWDYLRSVPTRTQSIRRARKLLNVSERADHKEIREAHRRMAGLAHPDRGGSKAQMQELNAARDLLLDELPYDVPELPNEP</sequence>
<evidence type="ECO:0000313" key="3">
    <source>
        <dbReference type="Proteomes" id="UP000448199"/>
    </source>
</evidence>
<dbReference type="InterPro" id="IPR001623">
    <property type="entry name" value="DnaJ_domain"/>
</dbReference>
<dbReference type="OrthoDB" id="9811070at2"/>
<dbReference type="Gene3D" id="1.10.287.110">
    <property type="entry name" value="DnaJ domain"/>
    <property type="match status" value="1"/>
</dbReference>
<evidence type="ECO:0000313" key="2">
    <source>
        <dbReference type="EMBL" id="MXO48140.1"/>
    </source>
</evidence>
<dbReference type="InterPro" id="IPR036869">
    <property type="entry name" value="J_dom_sf"/>
</dbReference>
<evidence type="ECO:0000259" key="1">
    <source>
        <dbReference type="PROSITE" id="PS50076"/>
    </source>
</evidence>
<dbReference type="Proteomes" id="UP000448199">
    <property type="component" value="Unassembled WGS sequence"/>
</dbReference>
<comment type="caution">
    <text evidence="2">The sequence shown here is derived from an EMBL/GenBank/DDBJ whole genome shotgun (WGS) entry which is preliminary data.</text>
</comment>
<dbReference type="RefSeq" id="WP_160727686.1">
    <property type="nucleotide sequence ID" value="NZ_WTYC01000003.1"/>
</dbReference>
<dbReference type="CDD" id="cd06257">
    <property type="entry name" value="DnaJ"/>
    <property type="match status" value="1"/>
</dbReference>
<dbReference type="EMBL" id="WTYC01000003">
    <property type="protein sequence ID" value="MXO48140.1"/>
    <property type="molecule type" value="Genomic_DNA"/>
</dbReference>
<dbReference type="AlphaFoldDB" id="A0A844XR88"/>
<gene>
    <name evidence="2" type="ORF">GRI69_07715</name>
</gene>
<reference evidence="2 3" key="1">
    <citation type="submission" date="2019-12" db="EMBL/GenBank/DDBJ databases">
        <title>Genomic-based taxomic classification of the family Erythrobacteraceae.</title>
        <authorList>
            <person name="Xu L."/>
        </authorList>
    </citation>
    <scope>NUCLEOTIDE SEQUENCE [LARGE SCALE GENOMIC DNA]</scope>
    <source>
        <strain evidence="2 3">DSM 17792</strain>
    </source>
</reference>
<dbReference type="SMART" id="SM00271">
    <property type="entry name" value="DnaJ"/>
    <property type="match status" value="1"/>
</dbReference>
<accession>A0A844XR88</accession>